<accession>C5CWF0</accession>
<dbReference type="KEGG" id="vap:Vapar_2063"/>
<organism evidence="2">
    <name type="scientific">Variovorax paradoxus (strain S110)</name>
    <dbReference type="NCBI Taxonomy" id="543728"/>
    <lineage>
        <taxon>Bacteria</taxon>
        <taxon>Pseudomonadati</taxon>
        <taxon>Pseudomonadota</taxon>
        <taxon>Betaproteobacteria</taxon>
        <taxon>Burkholderiales</taxon>
        <taxon>Comamonadaceae</taxon>
        <taxon>Variovorax</taxon>
    </lineage>
</organism>
<evidence type="ECO:0000256" key="1">
    <source>
        <dbReference type="SAM" id="Phobius"/>
    </source>
</evidence>
<sequence length="64" mass="6759" precursor="true">MNLLSDDAFYWREVDAALRPWVGVAVLFGAACAAALTLTGAAAPQCNPACGAYVFHPIAQRHTP</sequence>
<dbReference type="HOGENOM" id="CLU_2866553_0_0_4"/>
<keyword evidence="1" id="KW-0472">Membrane</keyword>
<keyword evidence="1" id="KW-1133">Transmembrane helix</keyword>
<gene>
    <name evidence="2" type="ordered locus">Vapar_2063</name>
</gene>
<protein>
    <submittedName>
        <fullName evidence="2">Uncharacterized protein</fullName>
    </submittedName>
</protein>
<dbReference type="STRING" id="543728.Vapar_2063"/>
<name>C5CWF0_VARPS</name>
<dbReference type="EMBL" id="CP001635">
    <property type="protein sequence ID" value="ACS18705.1"/>
    <property type="molecule type" value="Genomic_DNA"/>
</dbReference>
<feature type="transmembrane region" description="Helical" evidence="1">
    <location>
        <begin position="20"/>
        <end position="38"/>
    </location>
</feature>
<proteinExistence type="predicted"/>
<keyword evidence="1" id="KW-0812">Transmembrane</keyword>
<evidence type="ECO:0000313" key="2">
    <source>
        <dbReference type="EMBL" id="ACS18705.1"/>
    </source>
</evidence>
<reference evidence="2" key="1">
    <citation type="submission" date="2009-06" db="EMBL/GenBank/DDBJ databases">
        <title>Complete sequence of chromosome 1 of Variovorax paradoxus S110.</title>
        <authorList>
            <consortium name="US DOE Joint Genome Institute"/>
            <person name="Lucas S."/>
            <person name="Copeland A."/>
            <person name="Lapidus A."/>
            <person name="Glavina del Rio T."/>
            <person name="Tice H."/>
            <person name="Bruce D."/>
            <person name="Goodwin L."/>
            <person name="Pitluck S."/>
            <person name="Chertkov O."/>
            <person name="Brettin T."/>
            <person name="Detter J.C."/>
            <person name="Han C."/>
            <person name="Larimer F."/>
            <person name="Land M."/>
            <person name="Hauser L."/>
            <person name="Kyrpides N."/>
            <person name="Ovchinnikova G."/>
            <person name="Orwin P."/>
            <person name="Leadbetter J.R."/>
            <person name="Spain J.C."/>
            <person name="Han J.I."/>
        </authorList>
    </citation>
    <scope>NUCLEOTIDE SEQUENCE</scope>
    <source>
        <strain evidence="2">S110</strain>
    </source>
</reference>
<dbReference type="AlphaFoldDB" id="C5CWF0"/>